<dbReference type="InterPro" id="IPR020472">
    <property type="entry name" value="WD40_PAC1"/>
</dbReference>
<feature type="repeat" description="WD" evidence="4">
    <location>
        <begin position="212"/>
        <end position="254"/>
    </location>
</feature>
<feature type="compositionally biased region" description="Acidic residues" evidence="5">
    <location>
        <begin position="453"/>
        <end position="469"/>
    </location>
</feature>
<dbReference type="SMART" id="SM00320">
    <property type="entry name" value="WD40"/>
    <property type="match status" value="5"/>
</dbReference>
<evidence type="ECO:0000256" key="1">
    <source>
        <dbReference type="ARBA" id="ARBA00022553"/>
    </source>
</evidence>
<dbReference type="EMBL" id="LXFE01001003">
    <property type="protein sequence ID" value="OLL24061.1"/>
    <property type="molecule type" value="Genomic_DNA"/>
</dbReference>
<accession>A0A1U7LNF9</accession>
<dbReference type="InterPro" id="IPR044285">
    <property type="entry name" value="PWP1"/>
</dbReference>
<keyword evidence="1" id="KW-0597">Phosphoprotein</keyword>
<dbReference type="PROSITE" id="PS50294">
    <property type="entry name" value="WD_REPEATS_REGION"/>
    <property type="match status" value="2"/>
</dbReference>
<comment type="caution">
    <text evidence="6">The sequence shown here is derived from an EMBL/GenBank/DDBJ whole genome shotgun (WGS) entry which is preliminary data.</text>
</comment>
<feature type="repeat" description="WD" evidence="4">
    <location>
        <begin position="341"/>
        <end position="383"/>
    </location>
</feature>
<reference evidence="6 7" key="1">
    <citation type="submission" date="2016-04" db="EMBL/GenBank/DDBJ databases">
        <title>Evolutionary innovation and constraint leading to complex multicellularity in the Ascomycota.</title>
        <authorList>
            <person name="Cisse O."/>
            <person name="Nguyen A."/>
            <person name="Hewitt D.A."/>
            <person name="Jedd G."/>
            <person name="Stajich J.E."/>
        </authorList>
    </citation>
    <scope>NUCLEOTIDE SEQUENCE [LARGE SCALE GENOMIC DNA]</scope>
    <source>
        <strain evidence="6 7">DAH-3</strain>
    </source>
</reference>
<dbReference type="PROSITE" id="PS50082">
    <property type="entry name" value="WD_REPEATS_2"/>
    <property type="match status" value="3"/>
</dbReference>
<dbReference type="InterPro" id="IPR001680">
    <property type="entry name" value="WD40_rpt"/>
</dbReference>
<feature type="repeat" description="WD" evidence="4">
    <location>
        <begin position="392"/>
        <end position="429"/>
    </location>
</feature>
<dbReference type="Gene3D" id="2.130.10.10">
    <property type="entry name" value="YVTN repeat-like/Quinoprotein amine dehydrogenase"/>
    <property type="match status" value="1"/>
</dbReference>
<organism evidence="6 7">
    <name type="scientific">Neolecta irregularis (strain DAH-3)</name>
    <dbReference type="NCBI Taxonomy" id="1198029"/>
    <lineage>
        <taxon>Eukaryota</taxon>
        <taxon>Fungi</taxon>
        <taxon>Dikarya</taxon>
        <taxon>Ascomycota</taxon>
        <taxon>Taphrinomycotina</taxon>
        <taxon>Neolectales</taxon>
        <taxon>Neolectaceae</taxon>
        <taxon>Neolecta</taxon>
    </lineage>
</organism>
<dbReference type="Pfam" id="PF00400">
    <property type="entry name" value="WD40"/>
    <property type="match status" value="3"/>
</dbReference>
<dbReference type="GO" id="GO:0005634">
    <property type="term" value="C:nucleus"/>
    <property type="evidence" value="ECO:0007669"/>
    <property type="project" value="TreeGrafter"/>
</dbReference>
<gene>
    <name evidence="6" type="ORF">NEOLI_002091</name>
</gene>
<dbReference type="GO" id="GO:0006364">
    <property type="term" value="P:rRNA processing"/>
    <property type="evidence" value="ECO:0007669"/>
    <property type="project" value="InterPro"/>
</dbReference>
<evidence type="ECO:0000256" key="5">
    <source>
        <dbReference type="SAM" id="MobiDB-lite"/>
    </source>
</evidence>
<dbReference type="OMA" id="CFVPRGV"/>
<keyword evidence="2 4" id="KW-0853">WD repeat</keyword>
<dbReference type="SUPFAM" id="SSF50978">
    <property type="entry name" value="WD40 repeat-like"/>
    <property type="match status" value="1"/>
</dbReference>
<dbReference type="AlphaFoldDB" id="A0A1U7LNF9"/>
<protein>
    <submittedName>
        <fullName evidence="6">Putative WD repeat-containing protein</fullName>
    </submittedName>
</protein>
<keyword evidence="7" id="KW-1185">Reference proteome</keyword>
<dbReference type="PANTHER" id="PTHR14091:SF0">
    <property type="entry name" value="PERIODIC TRYPTOPHAN PROTEIN 1 HOMOLOG"/>
    <property type="match status" value="1"/>
</dbReference>
<dbReference type="PRINTS" id="PR00320">
    <property type="entry name" value="GPROTEINBRPT"/>
</dbReference>
<keyword evidence="3" id="KW-0677">Repeat</keyword>
<dbReference type="STRING" id="1198029.A0A1U7LNF9"/>
<dbReference type="OrthoDB" id="270624at2759"/>
<proteinExistence type="predicted"/>
<evidence type="ECO:0000256" key="3">
    <source>
        <dbReference type="ARBA" id="ARBA00022737"/>
    </source>
</evidence>
<feature type="region of interest" description="Disordered" evidence="5">
    <location>
        <begin position="442"/>
        <end position="475"/>
    </location>
</feature>
<evidence type="ECO:0000313" key="7">
    <source>
        <dbReference type="Proteomes" id="UP000186594"/>
    </source>
</evidence>
<evidence type="ECO:0000256" key="4">
    <source>
        <dbReference type="PROSITE-ProRule" id="PRU00221"/>
    </source>
</evidence>
<dbReference type="PANTHER" id="PTHR14091">
    <property type="entry name" value="PERIODIC TRYPTOPHAN PROTEIN 1"/>
    <property type="match status" value="1"/>
</dbReference>
<evidence type="ECO:0000313" key="6">
    <source>
        <dbReference type="EMBL" id="OLL24061.1"/>
    </source>
</evidence>
<dbReference type="InterPro" id="IPR019775">
    <property type="entry name" value="WD40_repeat_CS"/>
</dbReference>
<dbReference type="InterPro" id="IPR036322">
    <property type="entry name" value="WD40_repeat_dom_sf"/>
</dbReference>
<evidence type="ECO:0000256" key="2">
    <source>
        <dbReference type="ARBA" id="ARBA00022574"/>
    </source>
</evidence>
<dbReference type="Proteomes" id="UP000186594">
    <property type="component" value="Unassembled WGS sequence"/>
</dbReference>
<name>A0A1U7LNF9_NEOID</name>
<sequence>MATLISSVCWIPRGFPAEFPKKQSLTEEEIRQISNATKEQISHAREEMTEDGFDAPRDLNDDLEEYNLEAYDDEEDIEQTGFLSGSKIAYFENPEDPYIVLDEKEEDKERAELQILPTDNILLSSKTEDDISNLEIYVYEDSAENLYVHHDILLPSMPLCLEWLYPEDGLNLVAVGTFEPGIEVWDVDTIDGYYPHTILGGSTKKKKKKANESYHVSAVLSLSANRNHRNLLASGSADQTVKLWDLRDSKCASSTSYHEDKVSAVQWHASDSTVLLSGGYDRQIIISDMRASAPSMKVSADGDIESISWDPHSPYHFFASTESGSVFYFDMRVKKDAQWKLEAHSGPVSSMSINPHIPGYLATGSVDKQTKLWNVKDSPSLVVSRDLGVGKVFTISWAPDAEVSWRLAVGGSEGSLQIWDTRTNAAVRDAFKIQDDEVQKERLVGLAEPVDSSSDEGEDDEGSDEEIDGQESMKE</sequence>
<dbReference type="InterPro" id="IPR015943">
    <property type="entry name" value="WD40/YVTN_repeat-like_dom_sf"/>
</dbReference>
<dbReference type="PROSITE" id="PS00678">
    <property type="entry name" value="WD_REPEATS_1"/>
    <property type="match status" value="2"/>
</dbReference>